<dbReference type="OrthoDB" id="9807210at2"/>
<sequence>MTRHSASVCTLQPSKFRRHLLLAVTTLALLAFAPSQLINTSYATDVPTHLTGLDAREGPFQRLILRGGILVNGEGAPPVGPVDIVIVGDRIERVAVVGYPDVPILSRGRPVAEPGDREIDISGHYVLPGFIDMHGHIGGSAPNIPPEYVYQLWLAHGITTVREPGSFRGLEWTVNQAQQAAENAIASPRIIPYAGFGIGSAEPIITGEQARAWIQSAHDRGAQGVKFFGAPPRVIRAAIEEANELGMGTMMHHAQLNVVRTNVLDSAEMGLTTMEHWYGLPEALFTDQVIQNYSPDYNYQNEQDRFGEAGRLWAQAAKPGSDRWNLVRDRLIELDFTINPTLTIYEASRDAAAQRNAEWHADYTLPTLTRFFKPSRYAHGSYWFDWTTEHEVAWRENYRLWMTFLNDYKNHGGRVTTGSDAGYIYKIYGFGFIQELELFREAGFNPLEVLRAATLSGAEALGLEEEIGSVIAGKKADLLIVKENPLRNWKVLYGTGHYQLNEDNEPMRTKGVLYTMRDGILYDAQQLLANVREIVEYTKQQEAAAAATAE</sequence>
<accession>A0A432VTS7</accession>
<name>A0A432VTS7_9GAMM</name>
<keyword evidence="2" id="KW-0378">Hydrolase</keyword>
<dbReference type="InterPro" id="IPR032466">
    <property type="entry name" value="Metal_Hydrolase"/>
</dbReference>
<evidence type="ECO:0000259" key="1">
    <source>
        <dbReference type="Pfam" id="PF01979"/>
    </source>
</evidence>
<comment type="caution">
    <text evidence="2">The sequence shown here is derived from an EMBL/GenBank/DDBJ whole genome shotgun (WGS) entry which is preliminary data.</text>
</comment>
<dbReference type="PANTHER" id="PTHR43135">
    <property type="entry name" value="ALPHA-D-RIBOSE 1-METHYLPHOSPHONATE 5-TRIPHOSPHATE DIPHOSPHATASE"/>
    <property type="match status" value="1"/>
</dbReference>
<dbReference type="Gene3D" id="3.40.50.10910">
    <property type="entry name" value="Amidohydrolase"/>
    <property type="match status" value="1"/>
</dbReference>
<feature type="domain" description="Amidohydrolase-related" evidence="1">
    <location>
        <begin position="407"/>
        <end position="492"/>
    </location>
</feature>
<dbReference type="EMBL" id="PIPI01000004">
    <property type="protein sequence ID" value="RUO19878.1"/>
    <property type="molecule type" value="Genomic_DNA"/>
</dbReference>
<dbReference type="RefSeq" id="WP_126792741.1">
    <property type="nucleotide sequence ID" value="NZ_PIPI01000004.1"/>
</dbReference>
<protein>
    <submittedName>
        <fullName evidence="2">Amidohydrolase</fullName>
    </submittedName>
</protein>
<dbReference type="InterPro" id="IPR051781">
    <property type="entry name" value="Metallo-dep_Hydrolase"/>
</dbReference>
<gene>
    <name evidence="2" type="ORF">CWE06_07535</name>
</gene>
<dbReference type="Gene3D" id="3.30.110.90">
    <property type="entry name" value="Amidohydrolase"/>
    <property type="match status" value="1"/>
</dbReference>
<dbReference type="PANTHER" id="PTHR43135:SF3">
    <property type="entry name" value="ALPHA-D-RIBOSE 1-METHYLPHOSPHONATE 5-TRIPHOSPHATE DIPHOSPHATASE"/>
    <property type="match status" value="1"/>
</dbReference>
<dbReference type="InterPro" id="IPR006680">
    <property type="entry name" value="Amidohydro-rel"/>
</dbReference>
<dbReference type="SUPFAM" id="SSF51556">
    <property type="entry name" value="Metallo-dependent hydrolases"/>
    <property type="match status" value="1"/>
</dbReference>
<dbReference type="Gene3D" id="1.20.58.520">
    <property type="entry name" value="Amidohydrolase"/>
    <property type="match status" value="1"/>
</dbReference>
<dbReference type="GO" id="GO:0016810">
    <property type="term" value="F:hydrolase activity, acting on carbon-nitrogen (but not peptide) bonds"/>
    <property type="evidence" value="ECO:0007669"/>
    <property type="project" value="InterPro"/>
</dbReference>
<dbReference type="Gene3D" id="2.30.40.10">
    <property type="entry name" value="Urease, subunit C, domain 1"/>
    <property type="match status" value="2"/>
</dbReference>
<reference evidence="2 3" key="1">
    <citation type="journal article" date="2011" name="Front. Microbiol.">
        <title>Genomic signatures of strain selection and enhancement in Bacillus atrophaeus var. globigii, a historical biowarfare simulant.</title>
        <authorList>
            <person name="Gibbons H.S."/>
            <person name="Broomall S.M."/>
            <person name="McNew L.A."/>
            <person name="Daligault H."/>
            <person name="Chapman C."/>
            <person name="Bruce D."/>
            <person name="Karavis M."/>
            <person name="Krepps M."/>
            <person name="McGregor P.A."/>
            <person name="Hong C."/>
            <person name="Park K.H."/>
            <person name="Akmal A."/>
            <person name="Feldman A."/>
            <person name="Lin J.S."/>
            <person name="Chang W.E."/>
            <person name="Higgs B.W."/>
            <person name="Demirev P."/>
            <person name="Lindquist J."/>
            <person name="Liem A."/>
            <person name="Fochler E."/>
            <person name="Read T.D."/>
            <person name="Tapia R."/>
            <person name="Johnson S."/>
            <person name="Bishop-Lilly K.A."/>
            <person name="Detter C."/>
            <person name="Han C."/>
            <person name="Sozhamannan S."/>
            <person name="Rosenzweig C.N."/>
            <person name="Skowronski E.W."/>
        </authorList>
    </citation>
    <scope>NUCLEOTIDE SEQUENCE [LARGE SCALE GENOMIC DNA]</scope>
    <source>
        <strain evidence="2 3">AK5</strain>
    </source>
</reference>
<dbReference type="InterPro" id="IPR011059">
    <property type="entry name" value="Metal-dep_hydrolase_composite"/>
</dbReference>
<dbReference type="Gene3D" id="3.20.20.140">
    <property type="entry name" value="Metal-dependent hydrolases"/>
    <property type="match status" value="1"/>
</dbReference>
<dbReference type="AlphaFoldDB" id="A0A432VTS7"/>
<proteinExistence type="predicted"/>
<dbReference type="SUPFAM" id="SSF51338">
    <property type="entry name" value="Composite domain of metallo-dependent hydrolases"/>
    <property type="match status" value="1"/>
</dbReference>
<feature type="domain" description="Amidohydrolase-related" evidence="1">
    <location>
        <begin position="125"/>
        <end position="284"/>
    </location>
</feature>
<dbReference type="Proteomes" id="UP000288212">
    <property type="component" value="Unassembled WGS sequence"/>
</dbReference>
<keyword evidence="3" id="KW-1185">Reference proteome</keyword>
<dbReference type="Pfam" id="PF01979">
    <property type="entry name" value="Amidohydro_1"/>
    <property type="match status" value="2"/>
</dbReference>
<organism evidence="2 3">
    <name type="scientific">Aliidiomarina haloalkalitolerans</name>
    <dbReference type="NCBI Taxonomy" id="859059"/>
    <lineage>
        <taxon>Bacteria</taxon>
        <taxon>Pseudomonadati</taxon>
        <taxon>Pseudomonadota</taxon>
        <taxon>Gammaproteobacteria</taxon>
        <taxon>Alteromonadales</taxon>
        <taxon>Idiomarinaceae</taxon>
        <taxon>Aliidiomarina</taxon>
    </lineage>
</organism>
<evidence type="ECO:0000313" key="3">
    <source>
        <dbReference type="Proteomes" id="UP000288212"/>
    </source>
</evidence>
<evidence type="ECO:0000313" key="2">
    <source>
        <dbReference type="EMBL" id="RUO19878.1"/>
    </source>
</evidence>